<dbReference type="EMBL" id="MU167425">
    <property type="protein sequence ID" value="KAG0140703.1"/>
    <property type="molecule type" value="Genomic_DNA"/>
</dbReference>
<feature type="region of interest" description="Disordered" evidence="1">
    <location>
        <begin position="41"/>
        <end position="87"/>
    </location>
</feature>
<feature type="region of interest" description="Disordered" evidence="1">
    <location>
        <begin position="487"/>
        <end position="524"/>
    </location>
</feature>
<gene>
    <name evidence="2" type="ORF">CROQUDRAFT_674507</name>
</gene>
<feature type="compositionally biased region" description="Polar residues" evidence="1">
    <location>
        <begin position="400"/>
        <end position="412"/>
    </location>
</feature>
<feature type="compositionally biased region" description="Gly residues" evidence="1">
    <location>
        <begin position="499"/>
        <end position="508"/>
    </location>
</feature>
<organism evidence="2 3">
    <name type="scientific">Cronartium quercuum f. sp. fusiforme G11</name>
    <dbReference type="NCBI Taxonomy" id="708437"/>
    <lineage>
        <taxon>Eukaryota</taxon>
        <taxon>Fungi</taxon>
        <taxon>Dikarya</taxon>
        <taxon>Basidiomycota</taxon>
        <taxon>Pucciniomycotina</taxon>
        <taxon>Pucciniomycetes</taxon>
        <taxon>Pucciniales</taxon>
        <taxon>Coleosporiaceae</taxon>
        <taxon>Cronartium</taxon>
    </lineage>
</organism>
<keyword evidence="3" id="KW-1185">Reference proteome</keyword>
<protein>
    <submittedName>
        <fullName evidence="2">Uncharacterized protein</fullName>
    </submittedName>
</protein>
<sequence>MSHCLRSPMSALTNKEHELKAHSPILNFREFIRQHSLEDGADSADTSFSSYSEPSEDCPTPVIPSEESQNDLQQTQEKGAISPQSRKPLGDIHLASIRLDPHLPVNGLPTSLSTNFTWSSTSPIHVLESSIEPVIRADIKSFNNLPQTILDSSKPTTRVRSGSQSKAQSLQPVEVECLDGHKVLTICPSLLTVKEAGEQKTEQAKQLPNVFEWRPAQELNERNLRRLNELLEAKGEVQKTAGLKGEKGGAESAKFLSSDEEEDDHVLLERRLTSKPHSQPHSSSAHLSIVPTIATSPVVDCSPFVNEAKERVDLDLPKKTTRPIPTLSREPAHPRLPSFFDSDVVLPLPTDDLLLKKMRDKRGFKKISTEVKTSLDRLSTMLSKQRKVDFEIQHTDPTTDESFSMNKTNETDSANEMEADENIKLRRVRYRRKTRNIRCTLSKDERMLGIRWLHLVDTSSTTNPNITPEVRYHASVLFSLYWGSRTGKSSSTQPPSGDGFYGEDGGIPTGQRRENGDSSKENRKKTKLIAATAMACLTLATKWHFDFCKPLFTVQLKSFCQTTNFGSFKVTPENLIMAERAILFSYPVAGGLWLDCPHAFLEELIHIVPTLHILSSIPEYILRKNHYNVSQSLRYYDEQKDLKEVDSDGVWDWPDVMQEFDLALEKVTTVQEFLAISPAVFCVIALYLALVEVEPGYYEKCRDPDKKKANGPEPPKMTFEERITTTSVQERLRQLVIQENRSELWVWKFIDVNETMNQVCEALEVSARDVEECLNWYSNTKFPDLNSY</sequence>
<dbReference type="Proteomes" id="UP000886653">
    <property type="component" value="Unassembled WGS sequence"/>
</dbReference>
<dbReference type="OrthoDB" id="2505309at2759"/>
<feature type="compositionally biased region" description="Polar residues" evidence="1">
    <location>
        <begin position="44"/>
        <end position="53"/>
    </location>
</feature>
<dbReference type="AlphaFoldDB" id="A0A9P6NB00"/>
<proteinExistence type="predicted"/>
<evidence type="ECO:0000313" key="3">
    <source>
        <dbReference type="Proteomes" id="UP000886653"/>
    </source>
</evidence>
<feature type="compositionally biased region" description="Polar residues" evidence="1">
    <location>
        <begin position="66"/>
        <end position="85"/>
    </location>
</feature>
<accession>A0A9P6NB00</accession>
<feature type="region of interest" description="Disordered" evidence="1">
    <location>
        <begin position="397"/>
        <end position="416"/>
    </location>
</feature>
<comment type="caution">
    <text evidence="2">The sequence shown here is derived from an EMBL/GenBank/DDBJ whole genome shotgun (WGS) entry which is preliminary data.</text>
</comment>
<feature type="region of interest" description="Disordered" evidence="1">
    <location>
        <begin position="241"/>
        <end position="262"/>
    </location>
</feature>
<name>A0A9P6NB00_9BASI</name>
<feature type="compositionally biased region" description="Basic and acidic residues" evidence="1">
    <location>
        <begin position="511"/>
        <end position="521"/>
    </location>
</feature>
<evidence type="ECO:0000313" key="2">
    <source>
        <dbReference type="EMBL" id="KAG0140703.1"/>
    </source>
</evidence>
<reference evidence="2" key="1">
    <citation type="submission" date="2013-11" db="EMBL/GenBank/DDBJ databases">
        <title>Genome sequence of the fusiform rust pathogen reveals effectors for host alternation and coevolution with pine.</title>
        <authorList>
            <consortium name="DOE Joint Genome Institute"/>
            <person name="Smith K."/>
            <person name="Pendleton A."/>
            <person name="Kubisiak T."/>
            <person name="Anderson C."/>
            <person name="Salamov A."/>
            <person name="Aerts A."/>
            <person name="Riley R."/>
            <person name="Clum A."/>
            <person name="Lindquist E."/>
            <person name="Ence D."/>
            <person name="Campbell M."/>
            <person name="Kronenberg Z."/>
            <person name="Feau N."/>
            <person name="Dhillon B."/>
            <person name="Hamelin R."/>
            <person name="Burleigh J."/>
            <person name="Smith J."/>
            <person name="Yandell M."/>
            <person name="Nelson C."/>
            <person name="Grigoriev I."/>
            <person name="Davis J."/>
        </authorList>
    </citation>
    <scope>NUCLEOTIDE SEQUENCE</scope>
    <source>
        <strain evidence="2">G11</strain>
    </source>
</reference>
<evidence type="ECO:0000256" key="1">
    <source>
        <dbReference type="SAM" id="MobiDB-lite"/>
    </source>
</evidence>